<protein>
    <submittedName>
        <fullName evidence="2">Uncharacterized protein</fullName>
    </submittedName>
</protein>
<feature type="compositionally biased region" description="Basic and acidic residues" evidence="1">
    <location>
        <begin position="373"/>
        <end position="385"/>
    </location>
</feature>
<organism evidence="2 6">
    <name type="scientific">Didymodactylos carnosus</name>
    <dbReference type="NCBI Taxonomy" id="1234261"/>
    <lineage>
        <taxon>Eukaryota</taxon>
        <taxon>Metazoa</taxon>
        <taxon>Spiralia</taxon>
        <taxon>Gnathifera</taxon>
        <taxon>Rotifera</taxon>
        <taxon>Eurotatoria</taxon>
        <taxon>Bdelloidea</taxon>
        <taxon>Philodinida</taxon>
        <taxon>Philodinidae</taxon>
        <taxon>Didymodactylos</taxon>
    </lineage>
</organism>
<feature type="compositionally biased region" description="Basic and acidic residues" evidence="1">
    <location>
        <begin position="314"/>
        <end position="324"/>
    </location>
</feature>
<evidence type="ECO:0000256" key="1">
    <source>
        <dbReference type="SAM" id="MobiDB-lite"/>
    </source>
</evidence>
<dbReference type="EMBL" id="CAJNOQ010002212">
    <property type="protein sequence ID" value="CAF0945392.1"/>
    <property type="molecule type" value="Genomic_DNA"/>
</dbReference>
<dbReference type="EMBL" id="CAJOBC010002212">
    <property type="protein sequence ID" value="CAF3721582.1"/>
    <property type="molecule type" value="Genomic_DNA"/>
</dbReference>
<dbReference type="Proteomes" id="UP000663829">
    <property type="component" value="Unassembled WGS sequence"/>
</dbReference>
<evidence type="ECO:0000313" key="6">
    <source>
        <dbReference type="Proteomes" id="UP000663829"/>
    </source>
</evidence>
<dbReference type="AlphaFoldDB" id="A0A814CVY2"/>
<feature type="region of interest" description="Disordered" evidence="1">
    <location>
        <begin position="311"/>
        <end position="406"/>
    </location>
</feature>
<name>A0A814CVY2_9BILA</name>
<dbReference type="EMBL" id="CAJNOK010012596">
    <property type="protein sequence ID" value="CAF1166885.1"/>
    <property type="molecule type" value="Genomic_DNA"/>
</dbReference>
<proteinExistence type="predicted"/>
<sequence>MSDVAAHLHFLPKLTTNCSDPFNVVCEKFLQIWAHKAANIANDLIEYAIRRMQCDRLKHLFDIRNEYTQRENITAICRIGFHNGDDLPRMKEQLRSFCLATRNVVRHLRADGRLRPNRCIDLDQGIISKMCRFIYKSKVLLQILQTGKHLPEKQREQIADNVKKKKTGMTIETIVDVDDPYRDVTKAFIALQSDFELLFGDVMGREFFQTARTGMHEYTIFKPIFYAFDELNSAVQTIPIILDINRVARTIYCILYKIQEPERLLEEATRAKQASQSCKYSYGPGKRKISTQFVTYLELFSRSTTATPTTINDTTEHILTKREAPASSVTATKTEDTKKNAEKKKRKTISKTRKDSTKGSKRTAYEQANTNRTPEESTLSKEEKKKKLKLSSGISTNTIKNMRKSNGESVEQVMMTYTEMDPEKELYWMTWIKNASAALNRISTTSHPDNSIDLKRENNQSNLNEAQLSLKRQQRNSSKQQQHEVTPTTKPLIPVVPSVVIKTQNSVNTITSALLTEVQSASDVTLLSSQSIELISFITPITTTPTAMNSLTTIGTPNFSERASDAISVLLPHDH</sequence>
<dbReference type="Proteomes" id="UP000681722">
    <property type="component" value="Unassembled WGS sequence"/>
</dbReference>
<dbReference type="Proteomes" id="UP000682733">
    <property type="component" value="Unassembled WGS sequence"/>
</dbReference>
<dbReference type="OrthoDB" id="10048617at2759"/>
<feature type="compositionally biased region" description="Basic residues" evidence="1">
    <location>
        <begin position="341"/>
        <end position="351"/>
    </location>
</feature>
<accession>A0A814CVY2</accession>
<evidence type="ECO:0000313" key="5">
    <source>
        <dbReference type="EMBL" id="CAF3978394.1"/>
    </source>
</evidence>
<reference evidence="2" key="1">
    <citation type="submission" date="2021-02" db="EMBL/GenBank/DDBJ databases">
        <authorList>
            <person name="Nowell W R."/>
        </authorList>
    </citation>
    <scope>NUCLEOTIDE SEQUENCE</scope>
</reference>
<evidence type="ECO:0000313" key="4">
    <source>
        <dbReference type="EMBL" id="CAF3721582.1"/>
    </source>
</evidence>
<dbReference type="Proteomes" id="UP000677228">
    <property type="component" value="Unassembled WGS sequence"/>
</dbReference>
<comment type="caution">
    <text evidence="2">The sequence shown here is derived from an EMBL/GenBank/DDBJ whole genome shotgun (WGS) entry which is preliminary data.</text>
</comment>
<evidence type="ECO:0000313" key="3">
    <source>
        <dbReference type="EMBL" id="CAF1166885.1"/>
    </source>
</evidence>
<evidence type="ECO:0000313" key="2">
    <source>
        <dbReference type="EMBL" id="CAF0945392.1"/>
    </source>
</evidence>
<gene>
    <name evidence="2" type="ORF">GPM918_LOCUS10943</name>
    <name evidence="3" type="ORF">OVA965_LOCUS22371</name>
    <name evidence="4" type="ORF">SRO942_LOCUS10944</name>
    <name evidence="5" type="ORF">TMI583_LOCUS23085</name>
</gene>
<feature type="region of interest" description="Disordered" evidence="1">
    <location>
        <begin position="469"/>
        <end position="490"/>
    </location>
</feature>
<keyword evidence="6" id="KW-1185">Reference proteome</keyword>
<dbReference type="EMBL" id="CAJOBA010034120">
    <property type="protein sequence ID" value="CAF3978394.1"/>
    <property type="molecule type" value="Genomic_DNA"/>
</dbReference>